<dbReference type="GO" id="GO:0005886">
    <property type="term" value="C:plasma membrane"/>
    <property type="evidence" value="ECO:0007669"/>
    <property type="project" value="TreeGrafter"/>
</dbReference>
<feature type="transmembrane region" description="Helical" evidence="1">
    <location>
        <begin position="79"/>
        <end position="98"/>
    </location>
</feature>
<name>Q7V5J1_PROMM</name>
<keyword evidence="1" id="KW-1133">Transmembrane helix</keyword>
<dbReference type="eggNOG" id="COG3152">
    <property type="taxonomic scope" value="Bacteria"/>
</dbReference>
<dbReference type="KEGG" id="pmt:PMT_1567"/>
<feature type="transmembrane region" description="Helical" evidence="1">
    <location>
        <begin position="24"/>
        <end position="40"/>
    </location>
</feature>
<dbReference type="EMBL" id="BX548175">
    <property type="protein sequence ID" value="CAE21742.1"/>
    <property type="molecule type" value="Genomic_DNA"/>
</dbReference>
<gene>
    <name evidence="2" type="ordered locus">PMT_1567</name>
</gene>
<dbReference type="PANTHER" id="PTHR34980:SF2">
    <property type="entry name" value="INNER MEMBRANE PROTEIN YHAH-RELATED"/>
    <property type="match status" value="1"/>
</dbReference>
<keyword evidence="1" id="KW-0812">Transmembrane</keyword>
<evidence type="ECO:0000313" key="3">
    <source>
        <dbReference type="Proteomes" id="UP000001423"/>
    </source>
</evidence>
<reference evidence="2 3" key="1">
    <citation type="journal article" date="2003" name="Nature">
        <title>Genome divergence in two Prochlorococcus ecotypes reflects oceanic niche differentiation.</title>
        <authorList>
            <person name="Rocap G."/>
            <person name="Larimer F.W."/>
            <person name="Lamerdin J.E."/>
            <person name="Malfatti S."/>
            <person name="Chain P."/>
            <person name="Ahlgren N.A."/>
            <person name="Arellano A."/>
            <person name="Coleman M."/>
            <person name="Hauser L."/>
            <person name="Hess W.R."/>
            <person name="Johnson Z.I."/>
            <person name="Land M.L."/>
            <person name="Lindell D."/>
            <person name="Post A.F."/>
            <person name="Regala W."/>
            <person name="Shah M."/>
            <person name="Shaw S.L."/>
            <person name="Steglich C."/>
            <person name="Sullivan M.B."/>
            <person name="Ting C.S."/>
            <person name="Tolonen A."/>
            <person name="Webb E.A."/>
            <person name="Zinser E.R."/>
            <person name="Chisholm S.W."/>
        </authorList>
    </citation>
    <scope>NUCLEOTIDE SEQUENCE [LARGE SCALE GENOMIC DNA]</scope>
    <source>
        <strain evidence="3">MIT 9313</strain>
    </source>
</reference>
<keyword evidence="1" id="KW-0472">Membrane</keyword>
<dbReference type="InterPro" id="IPR008523">
    <property type="entry name" value="DUF805"/>
</dbReference>
<evidence type="ECO:0000256" key="1">
    <source>
        <dbReference type="SAM" id="Phobius"/>
    </source>
</evidence>
<evidence type="ECO:0008006" key="4">
    <source>
        <dbReference type="Google" id="ProtNLM"/>
    </source>
</evidence>
<evidence type="ECO:0000313" key="2">
    <source>
        <dbReference type="EMBL" id="CAE21742.1"/>
    </source>
</evidence>
<protein>
    <recommendedName>
        <fullName evidence="4">Inner membrane protein YhaI</fullName>
    </recommendedName>
</protein>
<organism evidence="2 3">
    <name type="scientific">Prochlorococcus marinus (strain MIT 9313)</name>
    <dbReference type="NCBI Taxonomy" id="74547"/>
    <lineage>
        <taxon>Bacteria</taxon>
        <taxon>Bacillati</taxon>
        <taxon>Cyanobacteriota</taxon>
        <taxon>Cyanophyceae</taxon>
        <taxon>Synechococcales</taxon>
        <taxon>Prochlorococcaceae</taxon>
        <taxon>Prochlorococcus</taxon>
    </lineage>
</organism>
<keyword evidence="3" id="KW-1185">Reference proteome</keyword>
<feature type="transmembrane region" description="Helical" evidence="1">
    <location>
        <begin position="46"/>
        <end position="67"/>
    </location>
</feature>
<dbReference type="Proteomes" id="UP000001423">
    <property type="component" value="Chromosome"/>
</dbReference>
<dbReference type="AlphaFoldDB" id="Q7V5J1"/>
<dbReference type="RefSeq" id="WP_011130934.1">
    <property type="nucleotide sequence ID" value="NC_005071.1"/>
</dbReference>
<dbReference type="PANTHER" id="PTHR34980">
    <property type="entry name" value="INNER MEMBRANE PROTEIN-RELATED-RELATED"/>
    <property type="match status" value="1"/>
</dbReference>
<proteinExistence type="predicted"/>
<accession>Q7V5J1</accession>
<dbReference type="Pfam" id="PF05656">
    <property type="entry name" value="DUF805"/>
    <property type="match status" value="1"/>
</dbReference>
<sequence>MSVFDLYSTFWTQGFDFKGRTKRIDYWTIVLVNVLLGLVLNQLQGGFYSIYALFAVASIIPGVAMQVRRIRDTGRQWQWIFIALIPFIGALWLLWIVIGPSAESSQEG</sequence>
<dbReference type="OrthoDB" id="9812349at2"/>
<dbReference type="HOGENOM" id="CLU_093674_3_2_3"/>